<evidence type="ECO:0000313" key="3">
    <source>
        <dbReference type="Proteomes" id="UP000292373"/>
    </source>
</evidence>
<dbReference type="AlphaFoldDB" id="A0A4Q9KG29"/>
<dbReference type="Proteomes" id="UP000292373">
    <property type="component" value="Unassembled WGS sequence"/>
</dbReference>
<comment type="caution">
    <text evidence="2">The sequence shown here is derived from an EMBL/GenBank/DDBJ whole genome shotgun (WGS) entry which is preliminary data.</text>
</comment>
<reference evidence="2 3" key="1">
    <citation type="submission" date="2019-01" db="EMBL/GenBank/DDBJ databases">
        <title>Lactibacter flavus gen. nov., sp. nov., a novel bacterium of the family Propionibacteriaceae isolated from raw milk and dairy products.</title>
        <authorList>
            <person name="Huptas C."/>
            <person name="Wenning M."/>
            <person name="Breitenwieser F."/>
            <person name="Doll E."/>
            <person name="Von Neubeck M."/>
            <person name="Busse H.-J."/>
            <person name="Scherer S."/>
        </authorList>
    </citation>
    <scope>NUCLEOTIDE SEQUENCE [LARGE SCALE GENOMIC DNA]</scope>
    <source>
        <strain evidence="2 3">KCTC 33808</strain>
    </source>
</reference>
<organism evidence="2 3">
    <name type="scientific">Propioniciclava sinopodophylli</name>
    <dbReference type="NCBI Taxonomy" id="1837344"/>
    <lineage>
        <taxon>Bacteria</taxon>
        <taxon>Bacillati</taxon>
        <taxon>Actinomycetota</taxon>
        <taxon>Actinomycetes</taxon>
        <taxon>Propionibacteriales</taxon>
        <taxon>Propionibacteriaceae</taxon>
        <taxon>Propioniciclava</taxon>
    </lineage>
</organism>
<accession>A0A4Q9KG29</accession>
<name>A0A4Q9KG29_9ACTN</name>
<dbReference type="OrthoDB" id="3268477at2"/>
<keyword evidence="3" id="KW-1185">Reference proteome</keyword>
<feature type="compositionally biased region" description="Acidic residues" evidence="1">
    <location>
        <begin position="60"/>
        <end position="71"/>
    </location>
</feature>
<evidence type="ECO:0008006" key="4">
    <source>
        <dbReference type="Google" id="ProtNLM"/>
    </source>
</evidence>
<feature type="compositionally biased region" description="Basic and acidic residues" evidence="1">
    <location>
        <begin position="46"/>
        <end position="59"/>
    </location>
</feature>
<protein>
    <recommendedName>
        <fullName evidence="4">SPOR domain-containing protein</fullName>
    </recommendedName>
</protein>
<sequence>MTHDTEWYYNLVTGQVEQYEGGRAEDRLGPYRSREEAQQALEHAQLRNEQWENDPRFNDPDEDDADGDGESDWGTSAFDTFKP</sequence>
<feature type="region of interest" description="Disordered" evidence="1">
    <location>
        <begin position="46"/>
        <end position="83"/>
    </location>
</feature>
<gene>
    <name evidence="2" type="ORF">ET989_03440</name>
</gene>
<proteinExistence type="predicted"/>
<dbReference type="EMBL" id="SDMQ01000002">
    <property type="protein sequence ID" value="TBT87373.1"/>
    <property type="molecule type" value="Genomic_DNA"/>
</dbReference>
<feature type="compositionally biased region" description="Polar residues" evidence="1">
    <location>
        <begin position="73"/>
        <end position="83"/>
    </location>
</feature>
<dbReference type="RefSeq" id="WP_131167159.1">
    <property type="nucleotide sequence ID" value="NZ_CANLBI010000001.1"/>
</dbReference>
<evidence type="ECO:0000256" key="1">
    <source>
        <dbReference type="SAM" id="MobiDB-lite"/>
    </source>
</evidence>
<evidence type="ECO:0000313" key="2">
    <source>
        <dbReference type="EMBL" id="TBT87373.1"/>
    </source>
</evidence>